<dbReference type="InterPro" id="IPR012001">
    <property type="entry name" value="Thiamin_PyroP_enz_TPP-bd_dom"/>
</dbReference>
<dbReference type="InterPro" id="IPR047210">
    <property type="entry name" value="TPP_PYR_POXB-like"/>
</dbReference>
<feature type="domain" description="Thiamine pyrophosphate enzyme TPP-binding" evidence="5">
    <location>
        <begin position="379"/>
        <end position="525"/>
    </location>
</feature>
<dbReference type="SUPFAM" id="SSF52467">
    <property type="entry name" value="DHS-like NAD/FAD-binding domain"/>
    <property type="match status" value="1"/>
</dbReference>
<evidence type="ECO:0000313" key="8">
    <source>
        <dbReference type="Proteomes" id="UP000191116"/>
    </source>
</evidence>
<dbReference type="CDD" id="cd02014">
    <property type="entry name" value="TPP_POX"/>
    <property type="match status" value="1"/>
</dbReference>
<keyword evidence="7" id="KW-0830">Ubiquinone</keyword>
<sequence>MNIAQYIIKLLSVAGIKRIWGVTGDSLNGISDSLRADGTIEWIGTRHEEVAAFAAGAEAELTGELAVCAGSCGPGNMHLINGLYNCHRNKVPVLAIASDIPSSEAGSRYFQETDPLHLFKECSVFCEKLTHPSQMPFLLEAAMRQAVLKKGVSVIVIPGDIALLDMPKNTPIKWQRPALQQITPVLSELTLCQEIINQSSKIVLFCGAGCKGSHDQVITLAKKLKAPIVHALRGKEHIEYDNPYDVGMTGLIGFASGYHAMENADTVILLGTSFPFKPFYPHAVKIIQIDNNPDAIGRHTQVDLALISDINSTLLALLPLVDEKTDHHFLDKCVQHYQTTRKDLDNLAEIKPKSTLIHPQTLAKMLSAKAQSNAVFTCDVGTPTLWAARYFKMTNQRRLIGSFNHGSMANALAQSIGIQAVDTTRQVIALCGDGGFSMLMGDLLTLVPYNLPIKIVIINNSSLGFVDMEMKAAGFVSNATNLHNPSFAAIANACNIKGINVSDPHKLSDAIDELLNHDGPALLEVITDKNELSLPPKIKLAQEKGFTLYTLKALFNGYGDELVDLVKTNILR</sequence>
<evidence type="ECO:0000259" key="6">
    <source>
        <dbReference type="Pfam" id="PF02776"/>
    </source>
</evidence>
<dbReference type="InterPro" id="IPR047211">
    <property type="entry name" value="POXB-like"/>
</dbReference>
<dbReference type="InterPro" id="IPR029061">
    <property type="entry name" value="THDP-binding"/>
</dbReference>
<evidence type="ECO:0000256" key="3">
    <source>
        <dbReference type="RuleBase" id="RU362132"/>
    </source>
</evidence>
<dbReference type="InterPro" id="IPR011766">
    <property type="entry name" value="TPP_enzyme_TPP-bd"/>
</dbReference>
<accession>A0A1T4UWB7</accession>
<evidence type="ECO:0000256" key="2">
    <source>
        <dbReference type="ARBA" id="ARBA00023052"/>
    </source>
</evidence>
<dbReference type="PANTHER" id="PTHR42981">
    <property type="entry name" value="PYRUVATE DEHYDROGENASE [UBIQUINONE]"/>
    <property type="match status" value="1"/>
</dbReference>
<dbReference type="SUPFAM" id="SSF52518">
    <property type="entry name" value="Thiamin diphosphate-binding fold (THDP-binding)"/>
    <property type="match status" value="2"/>
</dbReference>
<dbReference type="Pfam" id="PF02775">
    <property type="entry name" value="TPP_enzyme_C"/>
    <property type="match status" value="1"/>
</dbReference>
<feature type="domain" description="Thiamine pyrophosphate enzyme central" evidence="4">
    <location>
        <begin position="193"/>
        <end position="317"/>
    </location>
</feature>
<keyword evidence="2 3" id="KW-0786">Thiamine pyrophosphate</keyword>
<dbReference type="FunFam" id="3.40.50.1220:FF:000013">
    <property type="entry name" value="Pyruvate dehydrogenase [ubiquinone]"/>
    <property type="match status" value="1"/>
</dbReference>
<dbReference type="Gene3D" id="3.40.50.1220">
    <property type="entry name" value="TPP-binding domain"/>
    <property type="match status" value="1"/>
</dbReference>
<keyword evidence="7" id="KW-0560">Oxidoreductase</keyword>
<dbReference type="InterPro" id="IPR012000">
    <property type="entry name" value="Thiamin_PyroP_enz_cen_dom"/>
</dbReference>
<organism evidence="7 8">
    <name type="scientific">Photobacterium toruni</name>
    <dbReference type="NCBI Taxonomy" id="1935446"/>
    <lineage>
        <taxon>Bacteria</taxon>
        <taxon>Pseudomonadati</taxon>
        <taxon>Pseudomonadota</taxon>
        <taxon>Gammaproteobacteria</taxon>
        <taxon>Vibrionales</taxon>
        <taxon>Vibrionaceae</taxon>
        <taxon>Photobacterium</taxon>
    </lineage>
</organism>
<dbReference type="GO" id="GO:0052737">
    <property type="term" value="F:pyruvate dehydrogenase (quinone) activity"/>
    <property type="evidence" value="ECO:0007669"/>
    <property type="project" value="UniProtKB-EC"/>
</dbReference>
<dbReference type="CDD" id="cd07039">
    <property type="entry name" value="TPP_PYR_POX"/>
    <property type="match status" value="1"/>
</dbReference>
<dbReference type="OrthoDB" id="9785953at2"/>
<evidence type="ECO:0000259" key="5">
    <source>
        <dbReference type="Pfam" id="PF02775"/>
    </source>
</evidence>
<dbReference type="EMBL" id="FUWP01000037">
    <property type="protein sequence ID" value="SKA56977.1"/>
    <property type="molecule type" value="Genomic_DNA"/>
</dbReference>
<dbReference type="GO" id="GO:0030976">
    <property type="term" value="F:thiamine pyrophosphate binding"/>
    <property type="evidence" value="ECO:0007669"/>
    <property type="project" value="InterPro"/>
</dbReference>
<gene>
    <name evidence="7" type="primary">poxB</name>
    <name evidence="7" type="ORF">CZ814_03811</name>
</gene>
<dbReference type="NCBIfam" id="NF006591">
    <property type="entry name" value="PRK09124.1"/>
    <property type="match status" value="1"/>
</dbReference>
<evidence type="ECO:0000256" key="1">
    <source>
        <dbReference type="ARBA" id="ARBA00007812"/>
    </source>
</evidence>
<dbReference type="RefSeq" id="WP_080176469.1">
    <property type="nucleotide sequence ID" value="NZ_AP024854.1"/>
</dbReference>
<dbReference type="EC" id="1.2.5.1" evidence="7"/>
<dbReference type="AlphaFoldDB" id="A0A1T4UWB7"/>
<dbReference type="GO" id="GO:0019752">
    <property type="term" value="P:carboxylic acid metabolic process"/>
    <property type="evidence" value="ECO:0007669"/>
    <property type="project" value="UniProtKB-ARBA"/>
</dbReference>
<dbReference type="PANTHER" id="PTHR42981:SF2">
    <property type="entry name" value="PYRUVATE DEHYDROGENASE [UBIQUINONE]"/>
    <property type="match status" value="1"/>
</dbReference>
<feature type="domain" description="Thiamine pyrophosphate enzyme N-terminal TPP-binding" evidence="6">
    <location>
        <begin position="1"/>
        <end position="115"/>
    </location>
</feature>
<dbReference type="Pfam" id="PF02776">
    <property type="entry name" value="TPP_enzyme_N"/>
    <property type="match status" value="1"/>
</dbReference>
<dbReference type="GO" id="GO:0000287">
    <property type="term" value="F:magnesium ion binding"/>
    <property type="evidence" value="ECO:0007669"/>
    <property type="project" value="InterPro"/>
</dbReference>
<name>A0A1T4UWB7_9GAMM</name>
<reference evidence="7 8" key="1">
    <citation type="submission" date="2017-02" db="EMBL/GenBank/DDBJ databases">
        <authorList>
            <person name="Peterson S.W."/>
        </authorList>
    </citation>
    <scope>NUCLEOTIDE SEQUENCE [LARGE SCALE GENOMIC DNA]</scope>
    <source>
        <strain evidence="7 8">CECT 9189</strain>
    </source>
</reference>
<dbReference type="Gene3D" id="3.40.50.970">
    <property type="match status" value="2"/>
</dbReference>
<evidence type="ECO:0000259" key="4">
    <source>
        <dbReference type="Pfam" id="PF00205"/>
    </source>
</evidence>
<dbReference type="Pfam" id="PF00205">
    <property type="entry name" value="TPP_enzyme_M"/>
    <property type="match status" value="1"/>
</dbReference>
<dbReference type="InterPro" id="IPR029035">
    <property type="entry name" value="DHS-like_NAD/FAD-binding_dom"/>
</dbReference>
<proteinExistence type="inferred from homology"/>
<evidence type="ECO:0000313" key="7">
    <source>
        <dbReference type="EMBL" id="SKA56977.1"/>
    </source>
</evidence>
<dbReference type="InterPro" id="IPR047212">
    <property type="entry name" value="TPP_POXB-like"/>
</dbReference>
<comment type="similarity">
    <text evidence="1 3">Belongs to the TPP enzyme family.</text>
</comment>
<dbReference type="Proteomes" id="UP000191116">
    <property type="component" value="Unassembled WGS sequence"/>
</dbReference>
<protein>
    <submittedName>
        <fullName evidence="7">Pyruvate dehydrogenase [ubiquinone]</fullName>
        <ecNumber evidence="7">1.2.5.1</ecNumber>
    </submittedName>
</protein>
<keyword evidence="7" id="KW-0670">Pyruvate</keyword>